<organism evidence="5 6">
    <name type="scientific">Enterocloster clostridioformis</name>
    <dbReference type="NCBI Taxonomy" id="1531"/>
    <lineage>
        <taxon>Bacteria</taxon>
        <taxon>Bacillati</taxon>
        <taxon>Bacillota</taxon>
        <taxon>Clostridia</taxon>
        <taxon>Lachnospirales</taxon>
        <taxon>Lachnospiraceae</taxon>
        <taxon>Enterocloster</taxon>
    </lineage>
</organism>
<dbReference type="InterPro" id="IPR009677">
    <property type="entry name" value="DUF1266"/>
</dbReference>
<evidence type="ECO:0000313" key="6">
    <source>
        <dbReference type="Proteomes" id="UP000251853"/>
    </source>
</evidence>
<accession>A0A2X2TI31</accession>
<dbReference type="Pfam" id="PF06889">
    <property type="entry name" value="DUF1266"/>
    <property type="match status" value="1"/>
</dbReference>
<dbReference type="PROSITE" id="PS51170">
    <property type="entry name" value="CW"/>
    <property type="match status" value="1"/>
</dbReference>
<dbReference type="Pfam" id="PF19127">
    <property type="entry name" value="Choline_bind_3"/>
    <property type="match status" value="2"/>
</dbReference>
<keyword evidence="6" id="KW-1185">Reference proteome</keyword>
<evidence type="ECO:0000313" key="5">
    <source>
        <dbReference type="EMBL" id="SQB03804.1"/>
    </source>
</evidence>
<dbReference type="AlphaFoldDB" id="A0A2X2TI31"/>
<proteinExistence type="predicted"/>
<evidence type="ECO:0000256" key="1">
    <source>
        <dbReference type="ARBA" id="ARBA00022737"/>
    </source>
</evidence>
<feature type="repeat" description="Cell wall-binding" evidence="2">
    <location>
        <begin position="194"/>
        <end position="213"/>
    </location>
</feature>
<dbReference type="EMBL" id="UAVW01000001">
    <property type="protein sequence ID" value="SQB03804.1"/>
    <property type="molecule type" value="Genomic_DNA"/>
</dbReference>
<dbReference type="Proteomes" id="UP000251853">
    <property type="component" value="Unassembled WGS sequence"/>
</dbReference>
<name>A0A2X2TI31_9FIRM</name>
<feature type="domain" description="DUF1266" evidence="4">
    <location>
        <begin position="341"/>
        <end position="424"/>
    </location>
</feature>
<gene>
    <name evidence="5" type="ORF">NCTC11224_00174</name>
</gene>
<dbReference type="SUPFAM" id="SSF69360">
    <property type="entry name" value="Cell wall binding repeat"/>
    <property type="match status" value="1"/>
</dbReference>
<sequence>MWIKNNITAKIIKLTLLTTICIVSLSFSSLANTNYYAGGEPGVQMGMQVEGQLAYSRGSRYYDEFKLSDNTLLKNQWLCSVSDTYFNDYDISWYYFDKNGRTLKRWQTINGKTYYLDDSIGQAEYGWFKYNEDWYYFEPNTGIMQTSGTYEKDGILYNIGSDGKAHFASEYSAEGGWREENEKWVFYRDGGKVKNDWISDLGIWYYFDSDGYMVGDQICSIDGNLYSFAGNGHMETNIEKFYNGVNYYFGEDGIGVRKAHKYDNIYRHNEVVQWFNATYAILTKSNNGACTYLGGYAKNSSFDSYEGVLELLQRDWGITDRASGENAVANLLLSAQNADHSTKAWYYSRAMQLSAWFYLVDYCTEQESLDRQLEIAKMIQPEFSSWDDFNRSYMNGYQKWSNNEEKIENRQFIYNYLNKLDDGPFTIRWSVSLTKTW</sequence>
<dbReference type="Gene3D" id="2.10.270.10">
    <property type="entry name" value="Cholin Binding"/>
    <property type="match status" value="2"/>
</dbReference>
<keyword evidence="1" id="KW-0677">Repeat</keyword>
<dbReference type="RefSeq" id="WP_112481436.1">
    <property type="nucleotide sequence ID" value="NZ_JAIWZC010000001.1"/>
</dbReference>
<feature type="chain" id="PRO_5015857235" evidence="3">
    <location>
        <begin position="32"/>
        <end position="437"/>
    </location>
</feature>
<protein>
    <submittedName>
        <fullName evidence="5">Surface protein PspC</fullName>
    </submittedName>
</protein>
<dbReference type="Gene3D" id="2.10.270.20">
    <property type="match status" value="1"/>
</dbReference>
<evidence type="ECO:0000256" key="2">
    <source>
        <dbReference type="PROSITE-ProRule" id="PRU00591"/>
    </source>
</evidence>
<keyword evidence="3" id="KW-0732">Signal</keyword>
<evidence type="ECO:0000259" key="4">
    <source>
        <dbReference type="Pfam" id="PF06889"/>
    </source>
</evidence>
<evidence type="ECO:0000256" key="3">
    <source>
        <dbReference type="SAM" id="SignalP"/>
    </source>
</evidence>
<feature type="signal peptide" evidence="3">
    <location>
        <begin position="1"/>
        <end position="31"/>
    </location>
</feature>
<dbReference type="InterPro" id="IPR018337">
    <property type="entry name" value="Cell_wall/Cho-bd_repeat"/>
</dbReference>
<reference evidence="5 6" key="1">
    <citation type="submission" date="2018-06" db="EMBL/GenBank/DDBJ databases">
        <authorList>
            <consortium name="Pathogen Informatics"/>
            <person name="Doyle S."/>
        </authorList>
    </citation>
    <scope>NUCLEOTIDE SEQUENCE [LARGE SCALE GENOMIC DNA]</scope>
    <source>
        <strain evidence="5 6">NCTC11224</strain>
    </source>
</reference>